<dbReference type="EMBL" id="HBGK01049439">
    <property type="protein sequence ID" value="CAD9309280.1"/>
    <property type="molecule type" value="Transcribed_RNA"/>
</dbReference>
<feature type="region of interest" description="Disordered" evidence="1">
    <location>
        <begin position="536"/>
        <end position="571"/>
    </location>
</feature>
<sequence>MVVGVGVVVEIGDESSAYLLRGRSLDLSDAAFSSEEENVAVRDEQNTGMDEVEVGSHSSRKRRNLLAKLKSNLRKRRSKRFKAKMKEPTMDMSSHVMMVRSISSPPDLGYHDTESLLSDDDFSLSHNKHGNFGDVFRRVGDDATRDGPADSSPLITSSRRCTSFNETLSTVSSNLTNSSVGTPTKRRESLLKHWKSNMRKSLRKVVGLETEWELERQRQQIKHVKLQETGGLETIETNALYVYPEAPKRLPPSRRRVKSVFKKLRVPSLSDDEVTDETTTDAQYPLNFELDSQNHVDLDQHGLATPSNLSSSQRNVYVSFDKDCAQLVLTTEESFDDSEFHPSAGNQSCIDDEDDSIPSDEGDEILNADSSSLVSELSESPPPLGATFDHPAAGLELQKSSSSEGGPLGIPCSHPAWNRRKDDECYGGSAIARVRQQRGQRKQKCTQEGHGQQDIWSQVVAPPMDGDGNMTDHPPSPIKTIRTKLWDGLSDSDESEITMSDIFCAGSVEQVAKVDALKVLRTRVTMAGASPVPFDEAVADGRPKRPFPRTTPRVPGLKPRPTVRSPPPRSKSLSSFLMDALYHNDEEKDVVDGPDDEVELYTSSSTSPSPLPSRPPPRCHCVKCAARFVYQDLLNCSAAPTPTRRRAASSPQVLSPTAAYI</sequence>
<feature type="region of interest" description="Disordered" evidence="1">
    <location>
        <begin position="587"/>
        <end position="616"/>
    </location>
</feature>
<accession>A0A7S1YJA5</accession>
<proteinExistence type="predicted"/>
<feature type="region of interest" description="Disordered" evidence="1">
    <location>
        <begin position="641"/>
        <end position="661"/>
    </location>
</feature>
<name>A0A7S1YJA5_9STRA</name>
<protein>
    <submittedName>
        <fullName evidence="2">Uncharacterized protein</fullName>
    </submittedName>
</protein>
<evidence type="ECO:0000256" key="1">
    <source>
        <dbReference type="SAM" id="MobiDB-lite"/>
    </source>
</evidence>
<gene>
    <name evidence="2" type="ORF">GOCE00092_LOCUS25919</name>
</gene>
<evidence type="ECO:0000313" key="2">
    <source>
        <dbReference type="EMBL" id="CAD9309280.1"/>
    </source>
</evidence>
<feature type="compositionally biased region" description="Acidic residues" evidence="1">
    <location>
        <begin position="587"/>
        <end position="599"/>
    </location>
</feature>
<reference evidence="2" key="1">
    <citation type="submission" date="2021-01" db="EMBL/GenBank/DDBJ databases">
        <authorList>
            <person name="Corre E."/>
            <person name="Pelletier E."/>
            <person name="Niang G."/>
            <person name="Scheremetjew M."/>
            <person name="Finn R."/>
            <person name="Kale V."/>
            <person name="Holt S."/>
            <person name="Cochrane G."/>
            <person name="Meng A."/>
            <person name="Brown T."/>
            <person name="Cohen L."/>
        </authorList>
    </citation>
    <scope>NUCLEOTIDE SEQUENCE</scope>
    <source>
        <strain evidence="2">CCMP 410</strain>
    </source>
</reference>
<dbReference type="AlphaFoldDB" id="A0A7S1YJA5"/>
<organism evidence="2">
    <name type="scientific">Grammatophora oceanica</name>
    <dbReference type="NCBI Taxonomy" id="210454"/>
    <lineage>
        <taxon>Eukaryota</taxon>
        <taxon>Sar</taxon>
        <taxon>Stramenopiles</taxon>
        <taxon>Ochrophyta</taxon>
        <taxon>Bacillariophyta</taxon>
        <taxon>Fragilariophyceae</taxon>
        <taxon>Fragilariophycidae</taxon>
        <taxon>Rhabdonematales</taxon>
        <taxon>Grammatophoraceae</taxon>
        <taxon>Grammatophora</taxon>
    </lineage>
</organism>
<feature type="region of interest" description="Disordered" evidence="1">
    <location>
        <begin position="333"/>
        <end position="390"/>
    </location>
</feature>
<feature type="compositionally biased region" description="Acidic residues" evidence="1">
    <location>
        <begin position="350"/>
        <end position="366"/>
    </location>
</feature>
<feature type="compositionally biased region" description="Low complexity" evidence="1">
    <location>
        <begin position="548"/>
        <end position="563"/>
    </location>
</feature>
<feature type="compositionally biased region" description="Low complexity" evidence="1">
    <location>
        <begin position="370"/>
        <end position="379"/>
    </location>
</feature>